<gene>
    <name evidence="1" type="ORF">B6N60_01577</name>
</gene>
<evidence type="ECO:0000313" key="1">
    <source>
        <dbReference type="EMBL" id="QXE22890.1"/>
    </source>
</evidence>
<protein>
    <submittedName>
        <fullName evidence="1">Uncharacterized protein</fullName>
    </submittedName>
</protein>
<dbReference type="EMBL" id="CP021056">
    <property type="protein sequence ID" value="QXE22890.1"/>
    <property type="molecule type" value="Genomic_DNA"/>
</dbReference>
<keyword evidence="2" id="KW-1185">Reference proteome</keyword>
<reference evidence="1" key="1">
    <citation type="submission" date="2017-04" db="EMBL/GenBank/DDBJ databases">
        <title>Genome deletions in a multicellular cyanobacterial endosymbiont for morphological adaptation in marine diatoms.</title>
        <authorList>
            <person name="Wang Y."/>
            <person name="Gao H."/>
            <person name="Li R."/>
            <person name="Xu X."/>
        </authorList>
    </citation>
    <scope>NUCLEOTIDE SEQUENCE</scope>
    <source>
        <strain evidence="1">FACHB 800</strain>
    </source>
</reference>
<dbReference type="Proteomes" id="UP000683511">
    <property type="component" value="Chromosome"/>
</dbReference>
<dbReference type="AlphaFoldDB" id="A0A975Y474"/>
<accession>A0A975Y474</accession>
<sequence length="37" mass="4101">MIKAAVGQGVGENISRFFHRCGNHQSINRTRCIAGDR</sequence>
<name>A0A975Y474_9NOST</name>
<evidence type="ECO:0000313" key="2">
    <source>
        <dbReference type="Proteomes" id="UP000683511"/>
    </source>
</evidence>
<proteinExistence type="predicted"/>
<dbReference type="KEGG" id="rsin:B6N60_01577"/>
<organism evidence="1 2">
    <name type="scientific">Richelia sinica FACHB-800</name>
    <dbReference type="NCBI Taxonomy" id="1357546"/>
    <lineage>
        <taxon>Bacteria</taxon>
        <taxon>Bacillati</taxon>
        <taxon>Cyanobacteriota</taxon>
        <taxon>Cyanophyceae</taxon>
        <taxon>Nostocales</taxon>
        <taxon>Nostocaceae</taxon>
        <taxon>Richelia</taxon>
    </lineage>
</organism>